<accession>A0A1R1XYR9</accession>
<evidence type="ECO:0000256" key="2">
    <source>
        <dbReference type="ARBA" id="ARBA00004123"/>
    </source>
</evidence>
<keyword evidence="8" id="KW-0460">Magnesium</keyword>
<keyword evidence="7" id="KW-0378">Hydrolase</keyword>
<evidence type="ECO:0000256" key="8">
    <source>
        <dbReference type="ARBA" id="ARBA00022842"/>
    </source>
</evidence>
<evidence type="ECO:0000256" key="4">
    <source>
        <dbReference type="ARBA" id="ARBA00022723"/>
    </source>
</evidence>
<keyword evidence="10" id="KW-0234">DNA repair</keyword>
<evidence type="ECO:0000313" key="15">
    <source>
        <dbReference type="Proteomes" id="UP000187283"/>
    </source>
</evidence>
<dbReference type="PANTHER" id="PTHR21077">
    <property type="entry name" value="EME1 PROTEIN"/>
    <property type="match status" value="1"/>
</dbReference>
<dbReference type="GO" id="GO:0048476">
    <property type="term" value="C:Holliday junction resolvase complex"/>
    <property type="evidence" value="ECO:0007669"/>
    <property type="project" value="InterPro"/>
</dbReference>
<feature type="region of interest" description="Disordered" evidence="13">
    <location>
        <begin position="607"/>
        <end position="627"/>
    </location>
</feature>
<keyword evidence="3" id="KW-0540">Nuclease</keyword>
<reference evidence="14 15" key="1">
    <citation type="submission" date="2017-01" db="EMBL/GenBank/DDBJ databases">
        <authorList>
            <person name="Mah S.A."/>
            <person name="Swanson W.J."/>
            <person name="Moy G.W."/>
            <person name="Vacquier V.D."/>
        </authorList>
    </citation>
    <scope>NUCLEOTIDE SEQUENCE [LARGE SCALE GENOMIC DNA]</scope>
    <source>
        <strain evidence="14 15">GSMNP</strain>
    </source>
</reference>
<evidence type="ECO:0000256" key="13">
    <source>
        <dbReference type="SAM" id="MobiDB-lite"/>
    </source>
</evidence>
<dbReference type="EMBL" id="LSSN01001407">
    <property type="protein sequence ID" value="OMJ19758.1"/>
    <property type="molecule type" value="Genomic_DNA"/>
</dbReference>
<dbReference type="InterPro" id="IPR042530">
    <property type="entry name" value="EME1/EME2_C"/>
</dbReference>
<keyword evidence="12" id="KW-0469">Meiosis</keyword>
<evidence type="ECO:0008006" key="16">
    <source>
        <dbReference type="Google" id="ProtNLM"/>
    </source>
</evidence>
<evidence type="ECO:0000256" key="9">
    <source>
        <dbReference type="ARBA" id="ARBA00023172"/>
    </source>
</evidence>
<keyword evidence="15" id="KW-1185">Reference proteome</keyword>
<gene>
    <name evidence="14" type="ORF">AYI70_g4536</name>
</gene>
<evidence type="ECO:0000256" key="10">
    <source>
        <dbReference type="ARBA" id="ARBA00023204"/>
    </source>
</evidence>
<evidence type="ECO:0000256" key="12">
    <source>
        <dbReference type="ARBA" id="ARBA00023254"/>
    </source>
</evidence>
<dbReference type="GO" id="GO:0006302">
    <property type="term" value="P:double-strand break repair"/>
    <property type="evidence" value="ECO:0007669"/>
    <property type="project" value="TreeGrafter"/>
</dbReference>
<keyword evidence="11" id="KW-0539">Nucleus</keyword>
<dbReference type="Proteomes" id="UP000187283">
    <property type="component" value="Unassembled WGS sequence"/>
</dbReference>
<comment type="cofactor">
    <cofactor evidence="1">
        <name>Mg(2+)</name>
        <dbReference type="ChEBI" id="CHEBI:18420"/>
    </cofactor>
</comment>
<comment type="subcellular location">
    <subcellularLocation>
        <location evidence="2">Nucleus</location>
    </subcellularLocation>
</comment>
<sequence length="1024" mass="114595">MGDEIIKPKLPHETMGYTPELVHRKQKTEIILDTPTPQTKNNSPSFISLISPDSNAGILAHNEIIDLDSFDEPISGSQKSFSSNINTDKNKFSDILKSDNCSQDENIKTSQQQIIDSNVLLSSNDKLDDLCDLQRSFLSSDSIDFELDKIKFGLNSNIELSNPEIADFPKILDSLQNDTSYLEENTDNDAIFRKDYGISTSEILSNSINKIDYLSNSHSSYSSPHISDNHQLHQYNLPITRNKDNSIIELLDDEFPDNNDHLFSSMSPSKNYRFGNLDLDVGNSSPCKSIISSSPDTFEFHNEKEAYLSAKIIKHYIPSKSPSSDAFFDNSARFSITKPGSEKCIDDLSNLGFFSTENQKKSTDSYTCDFLKNGLYHKDRIDTTCSDKSKSVSEHEEANLNKKSLFDNNSNIEYESIVSTDTDQDIENENNNNINSDDSLDFLNSLNLPRKSTSIGGNSMLKSSSMCLSSETSDGAYFSSDDINEFSFNPTVQNTSLYEIPKSNSVKKFIKSFGDNTNSKDNSLKTDKELKKAERERAKLHKALEKKSKKRKAEIERFNSISFLKNELTSNISVIIDKSLVNLERISIKNKRKRLKSKITQSGNSEDIFNTELSESSETNSEAGFSDSPLISELESRNLKYRIVDQKYKGLISWTRQKNYTYDSKNSMFLPSENASSNELSSSLLVISSLDFLEISDNFEEGLTQKVSNIIKGKALDKLFVLVYGYPSFSKSQISSAVKNFASNFKKAIKNSGAVNGKIPPIHPHITGNSNKFDNSNKSSLNCGAGDTSEATTDSDSSTNLSCTNSVGLKTSNKRGKSSKKALPDANTKSLSISEIQDAITRIEYDFPNTFFYLEVDDIASLSRLLFQITNNLALEPLHSHYSNVSKTEQFNHGLNIDSNNIRSGLGLRDTYLKLLEQIPKVTPPIAKAIAKKHQTIELLYRSWEVAESRYKAYLSDSRRVRDDEESLAVPLEAGKPVRPCDILSGIMVNNGRGYGERPIGSKISKIIYSFFNSKNPYEAILDP</sequence>
<proteinExistence type="predicted"/>
<evidence type="ECO:0000313" key="14">
    <source>
        <dbReference type="EMBL" id="OMJ19758.1"/>
    </source>
</evidence>
<dbReference type="GO" id="GO:0000712">
    <property type="term" value="P:resolution of meiotic recombination intermediates"/>
    <property type="evidence" value="ECO:0007669"/>
    <property type="project" value="TreeGrafter"/>
</dbReference>
<dbReference type="Gene3D" id="1.10.150.670">
    <property type="entry name" value="Crossover junction endonuclease EME1, DNA-binding domain"/>
    <property type="match status" value="1"/>
</dbReference>
<evidence type="ECO:0000256" key="1">
    <source>
        <dbReference type="ARBA" id="ARBA00001946"/>
    </source>
</evidence>
<evidence type="ECO:0000256" key="6">
    <source>
        <dbReference type="ARBA" id="ARBA00022763"/>
    </source>
</evidence>
<dbReference type="GO" id="GO:0046872">
    <property type="term" value="F:metal ion binding"/>
    <property type="evidence" value="ECO:0007669"/>
    <property type="project" value="UniProtKB-KW"/>
</dbReference>
<keyword evidence="6" id="KW-0227">DNA damage</keyword>
<evidence type="ECO:0000256" key="7">
    <source>
        <dbReference type="ARBA" id="ARBA00022801"/>
    </source>
</evidence>
<dbReference type="PANTHER" id="PTHR21077:SF5">
    <property type="entry name" value="CROSSOVER JUNCTION ENDONUCLEASE MMS4"/>
    <property type="match status" value="1"/>
</dbReference>
<organism evidence="14 15">
    <name type="scientific">Smittium culicis</name>
    <dbReference type="NCBI Taxonomy" id="133412"/>
    <lineage>
        <taxon>Eukaryota</taxon>
        <taxon>Fungi</taxon>
        <taxon>Fungi incertae sedis</taxon>
        <taxon>Zoopagomycota</taxon>
        <taxon>Kickxellomycotina</taxon>
        <taxon>Harpellomycetes</taxon>
        <taxon>Harpellales</taxon>
        <taxon>Legeriomycetaceae</taxon>
        <taxon>Smittium</taxon>
    </lineage>
</organism>
<evidence type="ECO:0000256" key="3">
    <source>
        <dbReference type="ARBA" id="ARBA00022722"/>
    </source>
</evidence>
<dbReference type="GO" id="GO:0005634">
    <property type="term" value="C:nucleus"/>
    <property type="evidence" value="ECO:0007669"/>
    <property type="project" value="UniProtKB-SubCell"/>
</dbReference>
<keyword evidence="9" id="KW-0233">DNA recombination</keyword>
<dbReference type="GO" id="GO:0008821">
    <property type="term" value="F:crossover junction DNA endonuclease activity"/>
    <property type="evidence" value="ECO:0007669"/>
    <property type="project" value="TreeGrafter"/>
</dbReference>
<feature type="compositionally biased region" description="Low complexity" evidence="13">
    <location>
        <begin position="610"/>
        <end position="622"/>
    </location>
</feature>
<feature type="region of interest" description="Disordered" evidence="13">
    <location>
        <begin position="784"/>
        <end position="806"/>
    </location>
</feature>
<keyword evidence="5" id="KW-0255">Endonuclease</keyword>
<name>A0A1R1XYR9_9FUNG</name>
<dbReference type="AlphaFoldDB" id="A0A1R1XYR9"/>
<dbReference type="OrthoDB" id="343092at2759"/>
<dbReference type="GO" id="GO:0031573">
    <property type="term" value="P:mitotic intra-S DNA damage checkpoint signaling"/>
    <property type="evidence" value="ECO:0007669"/>
    <property type="project" value="TreeGrafter"/>
</dbReference>
<dbReference type="STRING" id="133412.A0A1R1XYR9"/>
<feature type="compositionally biased region" description="Low complexity" evidence="13">
    <location>
        <begin position="784"/>
        <end position="799"/>
    </location>
</feature>
<dbReference type="InterPro" id="IPR033310">
    <property type="entry name" value="Mms4/EME1/EME2"/>
</dbReference>
<dbReference type="GO" id="GO:0031297">
    <property type="term" value="P:replication fork processing"/>
    <property type="evidence" value="ECO:0007669"/>
    <property type="project" value="TreeGrafter"/>
</dbReference>
<evidence type="ECO:0000256" key="5">
    <source>
        <dbReference type="ARBA" id="ARBA00022759"/>
    </source>
</evidence>
<comment type="caution">
    <text evidence="14">The sequence shown here is derived from an EMBL/GenBank/DDBJ whole genome shotgun (WGS) entry which is preliminary data.</text>
</comment>
<evidence type="ECO:0000256" key="11">
    <source>
        <dbReference type="ARBA" id="ARBA00023242"/>
    </source>
</evidence>
<protein>
    <recommendedName>
        <fullName evidence="16">Crossover junction endonuclease EME1</fullName>
    </recommendedName>
</protein>
<keyword evidence="4" id="KW-0479">Metal-binding</keyword>